<evidence type="ECO:0000256" key="7">
    <source>
        <dbReference type="ARBA" id="ARBA00031466"/>
    </source>
</evidence>
<keyword evidence="6 9" id="KW-0648">Protein biosynthesis</keyword>
<dbReference type="Gene3D" id="2.40.50.140">
    <property type="entry name" value="Nucleic acid-binding proteins"/>
    <property type="match status" value="1"/>
</dbReference>
<comment type="subunit">
    <text evidence="3 9">Heterotrimer composed of an alpha, a beta and a gamma chain.</text>
</comment>
<evidence type="ECO:0000256" key="2">
    <source>
        <dbReference type="ARBA" id="ARBA00010397"/>
    </source>
</evidence>
<dbReference type="InterPro" id="IPR016190">
    <property type="entry name" value="Transl_init_fac_IF2/IF5_Zn-bd"/>
</dbReference>
<dbReference type="KEGG" id="abi:Aboo_1117"/>
<dbReference type="NCBIfam" id="TIGR00311">
    <property type="entry name" value="aIF-2beta"/>
    <property type="match status" value="1"/>
</dbReference>
<dbReference type="Pfam" id="PF01938">
    <property type="entry name" value="TRAM"/>
    <property type="match status" value="1"/>
</dbReference>
<dbReference type="RefSeq" id="WP_008085661.1">
    <property type="nucleotide sequence ID" value="NC_013926.1"/>
</dbReference>
<protein>
    <recommendedName>
        <fullName evidence="4 9">Translation initiation factor 2 subunit beta</fullName>
    </recommendedName>
    <alternativeName>
        <fullName evidence="7 9">aIF2-beta</fullName>
    </alternativeName>
    <alternativeName>
        <fullName evidence="8 9">eIF-2-beta</fullName>
    </alternativeName>
</protein>
<dbReference type="FunFam" id="3.30.30.170:FF:000001">
    <property type="entry name" value="Eukaryotic translation initiation factor 2 subunit"/>
    <property type="match status" value="1"/>
</dbReference>
<dbReference type="HAMAP" id="MF_00232">
    <property type="entry name" value="eIF_2_beta"/>
    <property type="match status" value="1"/>
</dbReference>
<dbReference type="GO" id="GO:0043565">
    <property type="term" value="F:sequence-specific DNA binding"/>
    <property type="evidence" value="ECO:0007669"/>
    <property type="project" value="InterPro"/>
</dbReference>
<organism evidence="10 11">
    <name type="scientific">Aciduliprofundum boonei (strain DSM 19572 / T469)</name>
    <dbReference type="NCBI Taxonomy" id="439481"/>
    <lineage>
        <taxon>Archaea</taxon>
        <taxon>Methanobacteriati</taxon>
        <taxon>Thermoplasmatota</taxon>
        <taxon>DHVE2 group</taxon>
        <taxon>Candidatus Aciduliprofundum</taxon>
    </lineage>
</organism>
<dbReference type="SUPFAM" id="SSF100966">
    <property type="entry name" value="Translation initiation factor 2 beta, aIF2beta, N-terminal domain"/>
    <property type="match status" value="1"/>
</dbReference>
<evidence type="ECO:0000256" key="6">
    <source>
        <dbReference type="ARBA" id="ARBA00022917"/>
    </source>
</evidence>
<dbReference type="Pfam" id="PF01873">
    <property type="entry name" value="eIF-5_eIF-2B"/>
    <property type="match status" value="1"/>
</dbReference>
<accession>B5IFJ8</accession>
<gene>
    <name evidence="9" type="primary">eif2b</name>
    <name evidence="10" type="ordered locus">Aboo_1117</name>
</gene>
<evidence type="ECO:0000313" key="11">
    <source>
        <dbReference type="Proteomes" id="UP000001400"/>
    </source>
</evidence>
<dbReference type="GeneID" id="8828077"/>
<dbReference type="NCBIfam" id="NF008993">
    <property type="entry name" value="PRK12336.1"/>
    <property type="match status" value="1"/>
</dbReference>
<dbReference type="InterPro" id="IPR012340">
    <property type="entry name" value="NA-bd_OB-fold"/>
</dbReference>
<dbReference type="eggNOG" id="arCOG01640">
    <property type="taxonomic scope" value="Archaea"/>
</dbReference>
<proteinExistence type="inferred from homology"/>
<dbReference type="Proteomes" id="UP000001400">
    <property type="component" value="Chromosome"/>
</dbReference>
<dbReference type="InterPro" id="IPR016189">
    <property type="entry name" value="Transl_init_fac_IF2/IF5_N"/>
</dbReference>
<dbReference type="Gene3D" id="3.30.30.170">
    <property type="match status" value="1"/>
</dbReference>
<dbReference type="GO" id="GO:0003743">
    <property type="term" value="F:translation initiation factor activity"/>
    <property type="evidence" value="ECO:0007669"/>
    <property type="project" value="UniProtKB-UniRule"/>
</dbReference>
<dbReference type="InterPro" id="IPR002735">
    <property type="entry name" value="Transl_init_fac_IF2/IF5_dom"/>
</dbReference>
<dbReference type="InterPro" id="IPR004458">
    <property type="entry name" value="TIF2_bsu_arc"/>
</dbReference>
<dbReference type="SUPFAM" id="SSF75689">
    <property type="entry name" value="Zinc-binding domain of translation initiation factor 2 beta"/>
    <property type="match status" value="1"/>
</dbReference>
<dbReference type="PANTHER" id="PTHR23001:SF3">
    <property type="entry name" value="EUKARYOTIC TRANSLATION INITIATION FACTOR 2 SUBUNIT 2"/>
    <property type="match status" value="1"/>
</dbReference>
<evidence type="ECO:0000256" key="4">
    <source>
        <dbReference type="ARBA" id="ARBA00022314"/>
    </source>
</evidence>
<dbReference type="AlphaFoldDB" id="B5IFJ8"/>
<dbReference type="InterPro" id="IPR000679">
    <property type="entry name" value="Znf_GATA"/>
</dbReference>
<dbReference type="PROSITE" id="PS50926">
    <property type="entry name" value="TRAM"/>
    <property type="match status" value="1"/>
</dbReference>
<dbReference type="eggNOG" id="arCOG01641">
    <property type="taxonomic scope" value="Archaea"/>
</dbReference>
<dbReference type="InterPro" id="IPR002792">
    <property type="entry name" value="TRAM_dom"/>
</dbReference>
<dbReference type="PANTHER" id="PTHR23001">
    <property type="entry name" value="EUKARYOTIC TRANSLATION INITIATION FACTOR"/>
    <property type="match status" value="1"/>
</dbReference>
<dbReference type="InterPro" id="IPR045196">
    <property type="entry name" value="IF2/IF5"/>
</dbReference>
<keyword evidence="5 9" id="KW-0396">Initiation factor</keyword>
<reference evidence="10" key="1">
    <citation type="submission" date="2010-02" db="EMBL/GenBank/DDBJ databases">
        <title>Complete sequence of Aciduliprofundum boonei T469.</title>
        <authorList>
            <consortium name="US DOE Joint Genome Institute"/>
            <person name="Lucas S."/>
            <person name="Copeland A."/>
            <person name="Lapidus A."/>
            <person name="Cheng J.-F."/>
            <person name="Bruce D."/>
            <person name="Goodwin L."/>
            <person name="Pitluck S."/>
            <person name="Saunders E."/>
            <person name="Detter J.C."/>
            <person name="Han C."/>
            <person name="Tapia R."/>
            <person name="Land M."/>
            <person name="Hauser L."/>
            <person name="Kyrpides N."/>
            <person name="Mikhailova N."/>
            <person name="Flores G."/>
            <person name="Reysenbach A.-L."/>
            <person name="Woyke T."/>
        </authorList>
    </citation>
    <scope>NUCLEOTIDE SEQUENCE</scope>
    <source>
        <strain evidence="10">T469</strain>
    </source>
</reference>
<dbReference type="STRING" id="439481.Aboo_1117"/>
<dbReference type="GO" id="GO:0006355">
    <property type="term" value="P:regulation of DNA-templated transcription"/>
    <property type="evidence" value="ECO:0007669"/>
    <property type="project" value="InterPro"/>
</dbReference>
<dbReference type="OrthoDB" id="38099at2157"/>
<dbReference type="EMBL" id="CP001941">
    <property type="protein sequence ID" value="ADD08926.1"/>
    <property type="molecule type" value="Genomic_DNA"/>
</dbReference>
<evidence type="ECO:0000256" key="8">
    <source>
        <dbReference type="ARBA" id="ARBA00032408"/>
    </source>
</evidence>
<evidence type="ECO:0000256" key="3">
    <source>
        <dbReference type="ARBA" id="ARBA00011243"/>
    </source>
</evidence>
<evidence type="ECO:0000256" key="9">
    <source>
        <dbReference type="HAMAP-Rule" id="MF_00232"/>
    </source>
</evidence>
<keyword evidence="11" id="KW-1185">Reference proteome</keyword>
<comment type="similarity">
    <text evidence="2 9">Belongs to the eIF-2-beta/eIF-5 family.</text>
</comment>
<dbReference type="SMART" id="SM00653">
    <property type="entry name" value="eIF2B_5"/>
    <property type="match status" value="1"/>
</dbReference>
<comment type="function">
    <text evidence="1 9">eIF-2 functions in the early steps of protein synthesis by forming a ternary complex with GTP and initiator tRNA.</text>
</comment>
<sequence length="205" mass="23394">MTDMYDYDSLLARVREALPEEIKNRERFEVPKVEVIYEGKNTIIKNFMDIVKRINRDQMHVYKYLMRELGTAGSIQGDRLVLKGRISQSLIQSRIDSYVKTYVICYECGSPDTELRKEGRVEILVCKACGAIRPVHGKVAVKFSMSKLEEGKVYNVEITDLSRDGDGIAKYGDYTIYVPGARKGEQVKVKIVKIKKNVAFGRIVS</sequence>
<dbReference type="SUPFAM" id="SSF50249">
    <property type="entry name" value="Nucleic acid-binding proteins"/>
    <property type="match status" value="1"/>
</dbReference>
<evidence type="ECO:0000256" key="5">
    <source>
        <dbReference type="ARBA" id="ARBA00022540"/>
    </source>
</evidence>
<evidence type="ECO:0000256" key="1">
    <source>
        <dbReference type="ARBA" id="ARBA00003323"/>
    </source>
</evidence>
<evidence type="ECO:0000313" key="10">
    <source>
        <dbReference type="EMBL" id="ADD08926.1"/>
    </source>
</evidence>
<dbReference type="HOGENOM" id="CLU_026663_3_0_2"/>
<name>B5IFJ8_ACIB4</name>
<dbReference type="NCBIfam" id="NF003067">
    <property type="entry name" value="PRK03988.1"/>
    <property type="match status" value="1"/>
</dbReference>
<dbReference type="PROSITE" id="PS50114">
    <property type="entry name" value="GATA_ZN_FINGER_2"/>
    <property type="match status" value="1"/>
</dbReference>